<protein>
    <submittedName>
        <fullName evidence="2">RHS repeat protein</fullName>
    </submittedName>
</protein>
<evidence type="ECO:0000256" key="1">
    <source>
        <dbReference type="SAM" id="SignalP"/>
    </source>
</evidence>
<dbReference type="RefSeq" id="WP_044832387.1">
    <property type="nucleotide sequence ID" value="NZ_CP059735.1"/>
</dbReference>
<sequence>MDSKKIRLGVLCLAAFSALCSFSPFLVQAEDEDPYASEIHAASNYKIDPQASTGQLKAVDVNFAGDQMNTYDGSVSFLQTDLSLPGNSDLPVEITRVKNGFTSQYYDTFTEFHDWELAIPEIKGSYTRTSDRFSGYEPFPAKICSDTLNIFNDNIIHPFNGFILNINGVPKRLYQLDHQQSTVNYPVDTKYITEDHWVVKCINTDEGEEGFQATSPQGVVYTFALYKKMFNFTVRFLVTKVEDRFGNWVKYQYNPKDGNRQAMLQSIVANDNRRIDLTWQAVNNHLIKWPHKGYRITQAKANTGEIWRYDYKEWPISIHPDEPRNLYALKKVTRPDGTAWTFGLQRMRVANLASSISSNANIYSVDSPDGAQAEFYFLPKVLDQGYLVDSTGLNYADMISYETDRLSSLFVMQSIAEVLIKKSVNVGKRYYWHYEFTKGLLNKSGGFNDLGQTRRIDITDASPLRELTVTNPDQSITRYRYKQVFGKEEGELGEVAVFATLEDVDNNNPLKQEVYRWDYSQIPGVPCHYVNCKPGATNKSPGSREIPEKHYRKQLIEKTIIQDGVTYVTKLHAFDEYGFPTLTSQTNQTQGKARWIKQENYHDSHNWLLGLPAKQWLSASNGQWTEVSATSYHSPTSTYKSLPYQESRFGVLQKSMVRYSGEGNLLETQYNAPNQRHLLDNYHRGIPQKERFTSRYNAALFDELTRKVDDRGVTLHEVNELGQKTEYSYDVLKRITKIKYPGSGRLDTNITYDIDGSSSFGSDFTKTVTEGNREVVEHYDGMKRLMGREQKDLSQPDETKSYVRYQYNIFGQQTFQSQANSRTKGIETHYDALQRQTQIIDNVAGNSTRFEYLTGNKTAVTDAKNHRTVTSYLAYEEPSQENPVLIAAPENVNTSFSYNIFGSVTGITQGGVTRTQVYDDQQRLCKRFDPESSWTYFDYDNLGNPLWQAKGISSVTTNCDRHLVADKDKIKNSYDFKGELKTIDYPGTTPSKTFTLDPLGKMLAAESGTTRWSYAYNPLNELSKEVLTVDGKSFTSLRTYTALGHLKTLTYPSGKTIDFSPNALGQPRKVGQHVSNIEYFDNGQLEGFDYANGATYSAEQNDRQLHDEDLLKVNFIAVAALKYGYDDNNNLASIRDEIQPQHSITMGYDGLNRLIRADGSWGSGLVYYDQLGNITAKHMGGQQLDYLYDANNRLTSVTNNNNAFYTFSYDARGNVTSNGVKDFSFNDANQLISAEGFVINADSAAIFTNFAGDFAYDGHDRRVKKTHQGKTSYFFYSQDGSLLFQQKANGRTVDYVHLQGRLVAEVEM</sequence>
<dbReference type="PANTHER" id="PTHR32305:SF15">
    <property type="entry name" value="PROTEIN RHSA-RELATED"/>
    <property type="match status" value="1"/>
</dbReference>
<dbReference type="Proteomes" id="UP000032568">
    <property type="component" value="Chromosome"/>
</dbReference>
<dbReference type="InterPro" id="IPR031325">
    <property type="entry name" value="RHS_repeat"/>
</dbReference>
<dbReference type="InterPro" id="IPR050708">
    <property type="entry name" value="T6SS_VgrG/RHS"/>
</dbReference>
<feature type="chain" id="PRO_5042275975" evidence="1">
    <location>
        <begin position="30"/>
        <end position="1308"/>
    </location>
</feature>
<proteinExistence type="predicted"/>
<dbReference type="PANTHER" id="PTHR32305">
    <property type="match status" value="1"/>
</dbReference>
<dbReference type="Pfam" id="PF05593">
    <property type="entry name" value="RHS_repeat"/>
    <property type="match status" value="1"/>
</dbReference>
<gene>
    <name evidence="2" type="ORF">SG35_009060</name>
</gene>
<name>A0AAE9YUT8_9GAMM</name>
<reference evidence="2 3" key="1">
    <citation type="journal article" date="2015" name="Genome Announc.">
        <title>Draft Genome Sequences of Marine Isolates of Thalassomonas viridans and Thalassomonas actiniarum.</title>
        <authorList>
            <person name="Olonade I."/>
            <person name="van Zyl L.J."/>
            <person name="Trindade M."/>
        </authorList>
    </citation>
    <scope>NUCLEOTIDE SEQUENCE [LARGE SCALE GENOMIC DNA]</scope>
    <source>
        <strain evidence="2 3">A5K-106</strain>
    </source>
</reference>
<dbReference type="KEGG" id="tact:SG35_009060"/>
<dbReference type="EMBL" id="CP059735">
    <property type="protein sequence ID" value="WDE00759.1"/>
    <property type="molecule type" value="Genomic_DNA"/>
</dbReference>
<accession>A0AAE9YUT8</accession>
<dbReference type="Gene3D" id="2.180.10.10">
    <property type="entry name" value="RHS repeat-associated core"/>
    <property type="match status" value="2"/>
</dbReference>
<organism evidence="2 3">
    <name type="scientific">Thalassomonas actiniarum</name>
    <dbReference type="NCBI Taxonomy" id="485447"/>
    <lineage>
        <taxon>Bacteria</taxon>
        <taxon>Pseudomonadati</taxon>
        <taxon>Pseudomonadota</taxon>
        <taxon>Gammaproteobacteria</taxon>
        <taxon>Alteromonadales</taxon>
        <taxon>Colwelliaceae</taxon>
        <taxon>Thalassomonas</taxon>
    </lineage>
</organism>
<feature type="signal peptide" evidence="1">
    <location>
        <begin position="1"/>
        <end position="29"/>
    </location>
</feature>
<evidence type="ECO:0000313" key="2">
    <source>
        <dbReference type="EMBL" id="WDE00759.1"/>
    </source>
</evidence>
<keyword evidence="1" id="KW-0732">Signal</keyword>
<keyword evidence="3" id="KW-1185">Reference proteome</keyword>
<evidence type="ECO:0000313" key="3">
    <source>
        <dbReference type="Proteomes" id="UP000032568"/>
    </source>
</evidence>
<dbReference type="NCBIfam" id="TIGR01643">
    <property type="entry name" value="YD_repeat_2x"/>
    <property type="match status" value="1"/>
</dbReference>
<reference evidence="2 3" key="2">
    <citation type="journal article" date="2022" name="Mar. Drugs">
        <title>Bioassay-Guided Fractionation Leads to the Detection of Cholic Acid Generated by the Rare Thalassomonas sp.</title>
        <authorList>
            <person name="Pheiffer F."/>
            <person name="Schneider Y.K."/>
            <person name="Hansen E.H."/>
            <person name="Andersen J.H."/>
            <person name="Isaksson J."/>
            <person name="Busche T."/>
            <person name="R C."/>
            <person name="Kalinowski J."/>
            <person name="Zyl L.V."/>
            <person name="Trindade M."/>
        </authorList>
    </citation>
    <scope>NUCLEOTIDE SEQUENCE [LARGE SCALE GENOMIC DNA]</scope>
    <source>
        <strain evidence="2 3">A5K-106</strain>
    </source>
</reference>
<dbReference type="InterPro" id="IPR006530">
    <property type="entry name" value="YD"/>
</dbReference>